<evidence type="ECO:0000313" key="1">
    <source>
        <dbReference type="EMBL" id="EUA65572.1"/>
    </source>
</evidence>
<reference evidence="1" key="1">
    <citation type="submission" date="2014-01" db="EMBL/GenBank/DDBJ databases">
        <authorList>
            <person name="Brown-Elliot B."/>
            <person name="Wallace R."/>
            <person name="Lenaerts A."/>
            <person name="Ordway D."/>
            <person name="DeGroote M.A."/>
            <person name="Parker T."/>
            <person name="Sizemore C."/>
            <person name="Tallon L.J."/>
            <person name="Sadzewicz L.K."/>
            <person name="Sengamalay N."/>
            <person name="Fraser C.M."/>
            <person name="Hine E."/>
            <person name="Shefchek K.A."/>
            <person name="Das S.P."/>
            <person name="Tettelin H."/>
        </authorList>
    </citation>
    <scope>NUCLEOTIDE SEQUENCE [LARGE SCALE GENOMIC DNA]</scope>
    <source>
        <strain evidence="1">4042</strain>
    </source>
</reference>
<dbReference type="GO" id="GO:0016705">
    <property type="term" value="F:oxidoreductase activity, acting on paired donors, with incorporation or reduction of molecular oxygen"/>
    <property type="evidence" value="ECO:0007669"/>
    <property type="project" value="InterPro"/>
</dbReference>
<dbReference type="InterPro" id="IPR036396">
    <property type="entry name" value="Cyt_P450_sf"/>
</dbReference>
<dbReference type="Gene3D" id="1.10.630.10">
    <property type="entry name" value="Cytochrome P450"/>
    <property type="match status" value="1"/>
</dbReference>
<proteinExistence type="predicted"/>
<protein>
    <recommendedName>
        <fullName evidence="2">Cytochrome P450 family protein</fullName>
    </recommendedName>
</protein>
<dbReference type="GO" id="GO:0005506">
    <property type="term" value="F:iron ion binding"/>
    <property type="evidence" value="ECO:0007669"/>
    <property type="project" value="InterPro"/>
</dbReference>
<comment type="caution">
    <text evidence="1">The sequence shown here is derived from an EMBL/GenBank/DDBJ whole genome shotgun (WGS) entry which is preliminary data.</text>
</comment>
<gene>
    <name evidence="1" type="ORF">I553_8080</name>
</gene>
<evidence type="ECO:0008006" key="2">
    <source>
        <dbReference type="Google" id="ProtNLM"/>
    </source>
</evidence>
<dbReference type="PATRIC" id="fig|1299334.3.peg.2242"/>
<dbReference type="EMBL" id="JAOB01000026">
    <property type="protein sequence ID" value="EUA65572.1"/>
    <property type="molecule type" value="Genomic_DNA"/>
</dbReference>
<dbReference type="GO" id="GO:0020037">
    <property type="term" value="F:heme binding"/>
    <property type="evidence" value="ECO:0007669"/>
    <property type="project" value="InterPro"/>
</dbReference>
<accession>X8DAB3</accession>
<name>X8DAB3_MYCXE</name>
<organism evidence="1">
    <name type="scientific">Mycobacterium xenopi 4042</name>
    <dbReference type="NCBI Taxonomy" id="1299334"/>
    <lineage>
        <taxon>Bacteria</taxon>
        <taxon>Bacillati</taxon>
        <taxon>Actinomycetota</taxon>
        <taxon>Actinomycetes</taxon>
        <taxon>Mycobacteriales</taxon>
        <taxon>Mycobacteriaceae</taxon>
        <taxon>Mycobacterium</taxon>
    </lineage>
</organism>
<dbReference type="SUPFAM" id="SSF48264">
    <property type="entry name" value="Cytochrome P450"/>
    <property type="match status" value="1"/>
</dbReference>
<sequence length="49" mass="5557">MCLGMHLARMEASVAINALLDRLPDLRLDPNAPKPRVVGWRSGRRSRCR</sequence>
<dbReference type="GO" id="GO:0004497">
    <property type="term" value="F:monooxygenase activity"/>
    <property type="evidence" value="ECO:0007669"/>
    <property type="project" value="InterPro"/>
</dbReference>
<dbReference type="AlphaFoldDB" id="X8DAB3"/>